<dbReference type="EMBL" id="JBBUTH010000003">
    <property type="protein sequence ID" value="MEK8050120.1"/>
    <property type="molecule type" value="Genomic_DNA"/>
</dbReference>
<evidence type="ECO:0000256" key="1">
    <source>
        <dbReference type="SAM" id="SignalP"/>
    </source>
</evidence>
<dbReference type="InterPro" id="IPR014263">
    <property type="entry name" value="Methanolan_biosynth_EpsI"/>
</dbReference>
<keyword evidence="4" id="KW-1185">Reference proteome</keyword>
<dbReference type="Proteomes" id="UP001365405">
    <property type="component" value="Unassembled WGS sequence"/>
</dbReference>
<protein>
    <submittedName>
        <fullName evidence="3">Exosortase-associated protein EpsI, B-type</fullName>
    </submittedName>
</protein>
<evidence type="ECO:0000259" key="2">
    <source>
        <dbReference type="Pfam" id="PF11984"/>
    </source>
</evidence>
<organism evidence="3 4">
    <name type="scientific">Pseudaquabacterium inlustre</name>
    <dbReference type="NCBI Taxonomy" id="2984192"/>
    <lineage>
        <taxon>Bacteria</taxon>
        <taxon>Pseudomonadati</taxon>
        <taxon>Pseudomonadota</taxon>
        <taxon>Betaproteobacteria</taxon>
        <taxon>Burkholderiales</taxon>
        <taxon>Sphaerotilaceae</taxon>
        <taxon>Pseudaquabacterium</taxon>
    </lineage>
</organism>
<sequence>MTPTLRKALVIAVAMAIASVMAWAMKPVPQRGRVPDLEAIVPPSFGQWEVDRSIVPVPPSPDLQKVIDSTYDKTLARTYRNADGYRVMLSLAFGGSQTDGMNYHRPEVCYPAQGFDIRQKPESGDLAVGSRVIRVKRMVAGSGARNEPITYWLVVGGEVTGYGLQRKLLTIKHGLTGRIPEGMLIRVSSIDTAADKAFAIQQQFVEQMVAGLPANELRRFLGESEPAGVPTRH</sequence>
<dbReference type="NCBIfam" id="NF045609">
    <property type="entry name" value="EpsI_type_B"/>
    <property type="match status" value="1"/>
</dbReference>
<feature type="domain" description="Methanolan biosynthesis EpsI" evidence="2">
    <location>
        <begin position="9"/>
        <end position="214"/>
    </location>
</feature>
<name>A0ABU9CG03_9BURK</name>
<reference evidence="3 4" key="1">
    <citation type="submission" date="2024-04" db="EMBL/GenBank/DDBJ databases">
        <title>Novel species of the genus Ideonella isolated from streams.</title>
        <authorList>
            <person name="Lu H."/>
        </authorList>
    </citation>
    <scope>NUCLEOTIDE SEQUENCE [LARGE SCALE GENOMIC DNA]</scope>
    <source>
        <strain evidence="3 4">DXS22W</strain>
    </source>
</reference>
<dbReference type="Pfam" id="PF11984">
    <property type="entry name" value="DUF3485"/>
    <property type="match status" value="1"/>
</dbReference>
<feature type="signal peptide" evidence="1">
    <location>
        <begin position="1"/>
        <end position="22"/>
    </location>
</feature>
<dbReference type="InterPro" id="IPR054653">
    <property type="entry name" value="EpsI_type_B_pred"/>
</dbReference>
<keyword evidence="1" id="KW-0732">Signal</keyword>
<gene>
    <name evidence="3" type="primary">epsI</name>
    <name evidence="3" type="ORF">AACH10_07710</name>
</gene>
<dbReference type="NCBIfam" id="TIGR02914">
    <property type="entry name" value="EpsI_fam"/>
    <property type="match status" value="1"/>
</dbReference>
<feature type="chain" id="PRO_5045137873" evidence="1">
    <location>
        <begin position="23"/>
        <end position="233"/>
    </location>
</feature>
<comment type="caution">
    <text evidence="3">The sequence shown here is derived from an EMBL/GenBank/DDBJ whole genome shotgun (WGS) entry which is preliminary data.</text>
</comment>
<evidence type="ECO:0000313" key="3">
    <source>
        <dbReference type="EMBL" id="MEK8050120.1"/>
    </source>
</evidence>
<evidence type="ECO:0000313" key="4">
    <source>
        <dbReference type="Proteomes" id="UP001365405"/>
    </source>
</evidence>
<proteinExistence type="predicted"/>
<accession>A0ABU9CG03</accession>
<dbReference type="RefSeq" id="WP_341409787.1">
    <property type="nucleotide sequence ID" value="NZ_JBBUTH010000003.1"/>
</dbReference>